<keyword evidence="3" id="KW-1185">Reference proteome</keyword>
<dbReference type="Proteomes" id="UP000826656">
    <property type="component" value="Unassembled WGS sequence"/>
</dbReference>
<sequence>MTTKFLDKYFSPAETTRMRKEISNFSQLESETVFEAWERFKELLRKCPHNGIELWLQLTNFWEGLSLASRRILNNAMGGPIMKNTPEEAIEILNVLAEDANQWVVENSERKKTVGVHQVDTYTTLLAQIASIAKDV</sequence>
<accession>A0ABQ7WKW2</accession>
<dbReference type="PANTHER" id="PTHR33223">
    <property type="entry name" value="CCHC-TYPE DOMAIN-CONTAINING PROTEIN"/>
    <property type="match status" value="1"/>
</dbReference>
<feature type="domain" description="Retrotransposon gag" evidence="1">
    <location>
        <begin position="1"/>
        <end position="65"/>
    </location>
</feature>
<dbReference type="EMBL" id="JAIVGD010000001">
    <property type="protein sequence ID" value="KAH0781338.1"/>
    <property type="molecule type" value="Genomic_DNA"/>
</dbReference>
<evidence type="ECO:0000259" key="1">
    <source>
        <dbReference type="Pfam" id="PF03732"/>
    </source>
</evidence>
<comment type="caution">
    <text evidence="2">The sequence shown here is derived from an EMBL/GenBank/DDBJ whole genome shotgun (WGS) entry which is preliminary data.</text>
</comment>
<dbReference type="InterPro" id="IPR005162">
    <property type="entry name" value="Retrotrans_gag_dom"/>
</dbReference>
<name>A0ABQ7WKW2_SOLTU</name>
<dbReference type="PANTHER" id="PTHR33223:SF11">
    <property type="entry name" value="ELEMENT PROTEIN, PUTATIVE-RELATED"/>
    <property type="match status" value="1"/>
</dbReference>
<reference evidence="2 3" key="1">
    <citation type="journal article" date="2021" name="bioRxiv">
        <title>Chromosome-scale and haplotype-resolved genome assembly of a tetraploid potato cultivar.</title>
        <authorList>
            <person name="Sun H."/>
            <person name="Jiao W.-B."/>
            <person name="Krause K."/>
            <person name="Campoy J.A."/>
            <person name="Goel M."/>
            <person name="Folz-Donahue K."/>
            <person name="Kukat C."/>
            <person name="Huettel B."/>
            <person name="Schneeberger K."/>
        </authorList>
    </citation>
    <scope>NUCLEOTIDE SEQUENCE [LARGE SCALE GENOMIC DNA]</scope>
    <source>
        <strain evidence="2">SolTubOtavaFocal</strain>
        <tissue evidence="2">Leaves</tissue>
    </source>
</reference>
<protein>
    <recommendedName>
        <fullName evidence="1">Retrotransposon gag domain-containing protein</fullName>
    </recommendedName>
</protein>
<evidence type="ECO:0000313" key="2">
    <source>
        <dbReference type="EMBL" id="KAH0781338.1"/>
    </source>
</evidence>
<dbReference type="Pfam" id="PF03732">
    <property type="entry name" value="Retrotrans_gag"/>
    <property type="match status" value="1"/>
</dbReference>
<evidence type="ECO:0000313" key="3">
    <source>
        <dbReference type="Proteomes" id="UP000826656"/>
    </source>
</evidence>
<proteinExistence type="predicted"/>
<gene>
    <name evidence="2" type="ORF">KY290_000936</name>
</gene>
<organism evidence="2 3">
    <name type="scientific">Solanum tuberosum</name>
    <name type="common">Potato</name>
    <dbReference type="NCBI Taxonomy" id="4113"/>
    <lineage>
        <taxon>Eukaryota</taxon>
        <taxon>Viridiplantae</taxon>
        <taxon>Streptophyta</taxon>
        <taxon>Embryophyta</taxon>
        <taxon>Tracheophyta</taxon>
        <taxon>Spermatophyta</taxon>
        <taxon>Magnoliopsida</taxon>
        <taxon>eudicotyledons</taxon>
        <taxon>Gunneridae</taxon>
        <taxon>Pentapetalae</taxon>
        <taxon>asterids</taxon>
        <taxon>lamiids</taxon>
        <taxon>Solanales</taxon>
        <taxon>Solanaceae</taxon>
        <taxon>Solanoideae</taxon>
        <taxon>Solaneae</taxon>
        <taxon>Solanum</taxon>
    </lineage>
</organism>